<accession>A0A1H8KWM2</accession>
<sequence length="79" mass="9548">MNKNELLKVIDNAIDSGDNLEITVFREDIEFSLSIYYEELSVVRDSIKLKFTEDLIYKKLGYKILSCRLFKYKCYERWH</sequence>
<dbReference type="EMBL" id="FODF01000049">
    <property type="protein sequence ID" value="SEN97340.1"/>
    <property type="molecule type" value="Genomic_DNA"/>
</dbReference>
<protein>
    <submittedName>
        <fullName evidence="1">Uncharacterized protein</fullName>
    </submittedName>
</protein>
<evidence type="ECO:0000313" key="1">
    <source>
        <dbReference type="EMBL" id="SEN97340.1"/>
    </source>
</evidence>
<organism evidence="1 2">
    <name type="scientific">Peptostreptococcus russellii</name>
    <dbReference type="NCBI Taxonomy" id="215200"/>
    <lineage>
        <taxon>Bacteria</taxon>
        <taxon>Bacillati</taxon>
        <taxon>Bacillota</taxon>
        <taxon>Clostridia</taxon>
        <taxon>Peptostreptococcales</taxon>
        <taxon>Peptostreptococcaceae</taxon>
        <taxon>Peptostreptococcus</taxon>
    </lineage>
</organism>
<keyword evidence="2" id="KW-1185">Reference proteome</keyword>
<gene>
    <name evidence="1" type="ORF">SAMN05216454_1496</name>
</gene>
<proteinExistence type="predicted"/>
<dbReference type="AlphaFoldDB" id="A0A1H8KWM2"/>
<dbReference type="Proteomes" id="UP000199512">
    <property type="component" value="Unassembled WGS sequence"/>
</dbReference>
<evidence type="ECO:0000313" key="2">
    <source>
        <dbReference type="Proteomes" id="UP000199512"/>
    </source>
</evidence>
<name>A0A1H8KWM2_9FIRM</name>
<reference evidence="1 2" key="1">
    <citation type="submission" date="2016-10" db="EMBL/GenBank/DDBJ databases">
        <authorList>
            <person name="de Groot N.N."/>
        </authorList>
    </citation>
    <scope>NUCLEOTIDE SEQUENCE [LARGE SCALE GENOMIC DNA]</scope>
    <source>
        <strain evidence="1 2">Calf135</strain>
    </source>
</reference>
<dbReference type="STRING" id="215200.SAMN05216454_1496"/>
<dbReference type="RefSeq" id="WP_091976268.1">
    <property type="nucleotide sequence ID" value="NZ_CAUWDX010000012.1"/>
</dbReference>